<evidence type="ECO:0000313" key="2">
    <source>
        <dbReference type="Proteomes" id="UP000198280"/>
    </source>
</evidence>
<accession>A0A239P0H7</accession>
<evidence type="ECO:0000313" key="1">
    <source>
        <dbReference type="EMBL" id="SNT59869.1"/>
    </source>
</evidence>
<dbReference type="Proteomes" id="UP000198280">
    <property type="component" value="Unassembled WGS sequence"/>
</dbReference>
<dbReference type="EMBL" id="FZOF01000058">
    <property type="protein sequence ID" value="SNT59869.1"/>
    <property type="molecule type" value="Genomic_DNA"/>
</dbReference>
<keyword evidence="2" id="KW-1185">Reference proteome</keyword>
<name>A0A239P0H7_9ACTN</name>
<protein>
    <submittedName>
        <fullName evidence="1">Uncharacterized protein</fullName>
    </submittedName>
</protein>
<proteinExistence type="predicted"/>
<dbReference type="AlphaFoldDB" id="A0A239P0H7"/>
<dbReference type="RefSeq" id="WP_089229405.1">
    <property type="nucleotide sequence ID" value="NZ_FZOF01000058.1"/>
</dbReference>
<organism evidence="1 2">
    <name type="scientific">Actinacidiphila glaucinigra</name>
    <dbReference type="NCBI Taxonomy" id="235986"/>
    <lineage>
        <taxon>Bacteria</taxon>
        <taxon>Bacillati</taxon>
        <taxon>Actinomycetota</taxon>
        <taxon>Actinomycetes</taxon>
        <taxon>Kitasatosporales</taxon>
        <taxon>Streptomycetaceae</taxon>
        <taxon>Actinacidiphila</taxon>
    </lineage>
</organism>
<sequence length="92" mass="10026">MDEEEVHCARCGSADTLIKQGDEGAVRHGRCLRCEKNFQATPCPVCGSYRIDGSYGISGIRFTTLPHTVECKDCRSEIPARDPGPEGPTVRS</sequence>
<gene>
    <name evidence="1" type="ORF">SAMN05216252_1588</name>
</gene>
<dbReference type="OrthoDB" id="4234397at2"/>
<reference evidence="1 2" key="1">
    <citation type="submission" date="2017-06" db="EMBL/GenBank/DDBJ databases">
        <authorList>
            <person name="Kim H.J."/>
            <person name="Triplett B.A."/>
        </authorList>
    </citation>
    <scope>NUCLEOTIDE SEQUENCE [LARGE SCALE GENOMIC DNA]</scope>
    <source>
        <strain evidence="1 2">CGMCC 4.1858</strain>
    </source>
</reference>